<dbReference type="Pfam" id="PF10110">
    <property type="entry name" value="GPDPase_memb"/>
    <property type="match status" value="1"/>
</dbReference>
<feature type="transmembrane region" description="Helical" evidence="1">
    <location>
        <begin position="51"/>
        <end position="69"/>
    </location>
</feature>
<evidence type="ECO:0000313" key="4">
    <source>
        <dbReference type="Proteomes" id="UP000562395"/>
    </source>
</evidence>
<evidence type="ECO:0000313" key="3">
    <source>
        <dbReference type="EMBL" id="MBB3860245.1"/>
    </source>
</evidence>
<keyword evidence="1" id="KW-1133">Transmembrane helix</keyword>
<comment type="caution">
    <text evidence="3">The sequence shown here is derived from an EMBL/GenBank/DDBJ whole genome shotgun (WGS) entry which is preliminary data.</text>
</comment>
<evidence type="ECO:0000259" key="2">
    <source>
        <dbReference type="Pfam" id="PF10110"/>
    </source>
</evidence>
<dbReference type="Proteomes" id="UP000562395">
    <property type="component" value="Unassembled WGS sequence"/>
</dbReference>
<proteinExistence type="predicted"/>
<gene>
    <name evidence="3" type="ORF">GGQ88_001511</name>
</gene>
<dbReference type="InterPro" id="IPR018476">
    <property type="entry name" value="GlyceroP-diester-Pdiesterase_M"/>
</dbReference>
<accession>A0A7W5ZUL0</accession>
<feature type="transmembrane region" description="Helical" evidence="1">
    <location>
        <begin position="24"/>
        <end position="44"/>
    </location>
</feature>
<dbReference type="AlphaFoldDB" id="A0A7W5ZUL0"/>
<keyword evidence="1" id="KW-0812">Transmembrane</keyword>
<dbReference type="RefSeq" id="WP_183612527.1">
    <property type="nucleotide sequence ID" value="NZ_JACICY010000003.1"/>
</dbReference>
<feature type="transmembrane region" description="Helical" evidence="1">
    <location>
        <begin position="147"/>
        <end position="171"/>
    </location>
</feature>
<feature type="domain" description="Glycerophosphoryl diester phosphodiesterase membrane" evidence="2">
    <location>
        <begin position="96"/>
        <end position="171"/>
    </location>
</feature>
<feature type="transmembrane region" description="Helical" evidence="1">
    <location>
        <begin position="89"/>
        <end position="113"/>
    </location>
</feature>
<feature type="transmembrane region" description="Helical" evidence="1">
    <location>
        <begin position="191"/>
        <end position="215"/>
    </location>
</feature>
<reference evidence="3 4" key="1">
    <citation type="submission" date="2020-08" db="EMBL/GenBank/DDBJ databases">
        <title>Genomic Encyclopedia of Type Strains, Phase IV (KMG-IV): sequencing the most valuable type-strain genomes for metagenomic binning, comparative biology and taxonomic classification.</title>
        <authorList>
            <person name="Goeker M."/>
        </authorList>
    </citation>
    <scope>NUCLEOTIDE SEQUENCE [LARGE SCALE GENOMIC DNA]</scope>
    <source>
        <strain evidence="3 4">DSM 14552</strain>
    </source>
</reference>
<evidence type="ECO:0000256" key="1">
    <source>
        <dbReference type="SAM" id="Phobius"/>
    </source>
</evidence>
<organism evidence="3 4">
    <name type="scientific">Novosphingobium hassiacum</name>
    <dbReference type="NCBI Taxonomy" id="173676"/>
    <lineage>
        <taxon>Bacteria</taxon>
        <taxon>Pseudomonadati</taxon>
        <taxon>Pseudomonadota</taxon>
        <taxon>Alphaproteobacteria</taxon>
        <taxon>Sphingomonadales</taxon>
        <taxon>Sphingomonadaceae</taxon>
        <taxon>Novosphingobium</taxon>
    </lineage>
</organism>
<keyword evidence="1" id="KW-0472">Membrane</keyword>
<dbReference type="EMBL" id="JACICY010000003">
    <property type="protein sequence ID" value="MBB3860245.1"/>
    <property type="molecule type" value="Genomic_DNA"/>
</dbReference>
<protein>
    <recommendedName>
        <fullName evidence="2">Glycerophosphoryl diester phosphodiesterase membrane domain-containing protein</fullName>
    </recommendedName>
</protein>
<sequence length="230" mass="23796">MNEHGKVSAAAIFGDVGDLGLRYARVWVVAAGFLAAVMTGLDIALAGSGEALANIMGSILSFFVSYHVVETILRGESLQVSSGRSYGSLFGASILTSLGIGLAFLVLIVPGIYCMARWSMVTPLIVAEGRGTTEAMSESWERTKDSVWSLASVYVVYFLSIVALIFVAAMAGELGGLPDEAVAGTGSVGVIMPFVVNLASVAIGLVGNLIAIAIYRALAGSGAQYEDVFG</sequence>
<name>A0A7W5ZUL0_9SPHN</name>
<keyword evidence="4" id="KW-1185">Reference proteome</keyword>